<name>A0A0W4ZVS1_PNEJ7</name>
<organism evidence="3 4">
    <name type="scientific">Pneumocystis jirovecii (strain RU7)</name>
    <name type="common">Human pneumocystis pneumonia agent</name>
    <dbReference type="NCBI Taxonomy" id="1408657"/>
    <lineage>
        <taxon>Eukaryota</taxon>
        <taxon>Fungi</taxon>
        <taxon>Dikarya</taxon>
        <taxon>Ascomycota</taxon>
        <taxon>Taphrinomycotina</taxon>
        <taxon>Pneumocystomycetes</taxon>
        <taxon>Pneumocystaceae</taxon>
        <taxon>Pneumocystis</taxon>
    </lineage>
</organism>
<feature type="domain" description="Peripheral subunit-binding (PSBD)" evidence="2">
    <location>
        <begin position="138"/>
        <end position="176"/>
    </location>
</feature>
<dbReference type="InterPro" id="IPR036625">
    <property type="entry name" value="E3-bd_dom_sf"/>
</dbReference>
<dbReference type="GO" id="GO:0004742">
    <property type="term" value="F:dihydrolipoyllysine-residue acetyltransferase activity"/>
    <property type="evidence" value="ECO:0007669"/>
    <property type="project" value="TreeGrafter"/>
</dbReference>
<keyword evidence="4" id="KW-1185">Reference proteome</keyword>
<dbReference type="GO" id="GO:0045254">
    <property type="term" value="C:pyruvate dehydrogenase complex"/>
    <property type="evidence" value="ECO:0007669"/>
    <property type="project" value="InterPro"/>
</dbReference>
<dbReference type="PANTHER" id="PTHR23151:SF82">
    <property type="entry name" value="PYRUVATE DEHYDROGENASE COMPLEX PROTEIN X COMPONENT, MITOCHONDRIAL"/>
    <property type="match status" value="1"/>
</dbReference>
<dbReference type="AlphaFoldDB" id="A0A0W4ZVS1"/>
<dbReference type="GeneID" id="28939055"/>
<evidence type="ECO:0000256" key="1">
    <source>
        <dbReference type="ARBA" id="ARBA00007317"/>
    </source>
</evidence>
<evidence type="ECO:0000313" key="3">
    <source>
        <dbReference type="EMBL" id="KTW32444.1"/>
    </source>
</evidence>
<dbReference type="PROSITE" id="PS51826">
    <property type="entry name" value="PSBD"/>
    <property type="match status" value="1"/>
</dbReference>
<dbReference type="Gene3D" id="4.10.320.10">
    <property type="entry name" value="E3-binding domain"/>
    <property type="match status" value="1"/>
</dbReference>
<dbReference type="VEuPathDB" id="FungiDB:T551_00534"/>
<dbReference type="GO" id="GO:0006086">
    <property type="term" value="P:pyruvate decarboxylation to acetyl-CoA"/>
    <property type="evidence" value="ECO:0007669"/>
    <property type="project" value="InterPro"/>
</dbReference>
<accession>A0A0W4ZVS1</accession>
<protein>
    <recommendedName>
        <fullName evidence="2">Peripheral subunit-binding (PSBD) domain-containing protein</fullName>
    </recommendedName>
</protein>
<comment type="similarity">
    <text evidence="1">Belongs to the 2-oxoacid dehydrogenase family.</text>
</comment>
<dbReference type="Proteomes" id="UP000053447">
    <property type="component" value="Unassembled WGS sequence"/>
</dbReference>
<evidence type="ECO:0000313" key="4">
    <source>
        <dbReference type="Proteomes" id="UP000053447"/>
    </source>
</evidence>
<dbReference type="EMBL" id="LFWA01000002">
    <property type="protein sequence ID" value="KTW32444.1"/>
    <property type="molecule type" value="Genomic_DNA"/>
</dbReference>
<proteinExistence type="inferred from homology"/>
<comment type="caution">
    <text evidence="3">The sequence shown here is derived from an EMBL/GenBank/DDBJ whole genome shotgun (WGS) entry which is preliminary data.</text>
</comment>
<dbReference type="RefSeq" id="XP_018231136.1">
    <property type="nucleotide sequence ID" value="XM_018372800.1"/>
</dbReference>
<gene>
    <name evidence="3" type="ORF">T551_00534</name>
</gene>
<dbReference type="SUPFAM" id="SSF47005">
    <property type="entry name" value="Peripheral subunit-binding domain of 2-oxo acid dehydrogenase complex"/>
    <property type="match status" value="1"/>
</dbReference>
<reference evidence="4" key="1">
    <citation type="journal article" date="2016" name="Nat. Commun.">
        <title>Genome analysis of three Pneumocystis species reveals adaptation mechanisms to life exclusively in mammalian hosts.</title>
        <authorList>
            <person name="Ma L."/>
            <person name="Chen Z."/>
            <person name="Huang D.W."/>
            <person name="Kutty G."/>
            <person name="Ishihara M."/>
            <person name="Wang H."/>
            <person name="Abouelleil A."/>
            <person name="Bishop L."/>
            <person name="Davey E."/>
            <person name="Deng R."/>
            <person name="Deng X."/>
            <person name="Fan L."/>
            <person name="Fantoni G."/>
            <person name="Fitzgerald M."/>
            <person name="Gogineni E."/>
            <person name="Goldberg J.M."/>
            <person name="Handley G."/>
            <person name="Hu X."/>
            <person name="Huber C."/>
            <person name="Jiao X."/>
            <person name="Jones K."/>
            <person name="Levin J.Z."/>
            <person name="Liu Y."/>
            <person name="Macdonald P."/>
            <person name="Melnikov A."/>
            <person name="Raley C."/>
            <person name="Sassi M."/>
            <person name="Sherman B.T."/>
            <person name="Song X."/>
            <person name="Sykes S."/>
            <person name="Tran B."/>
            <person name="Walsh L."/>
            <person name="Xia Y."/>
            <person name="Yang J."/>
            <person name="Young S."/>
            <person name="Zeng Q."/>
            <person name="Zheng X."/>
            <person name="Stephens R."/>
            <person name="Nusbaum C."/>
            <person name="Birren B.W."/>
            <person name="Azadi P."/>
            <person name="Lempicki R.A."/>
            <person name="Cuomo C.A."/>
            <person name="Kovacs J.A."/>
        </authorList>
    </citation>
    <scope>NUCLEOTIDE SEQUENCE [LARGE SCALE GENOMIC DNA]</scope>
    <source>
        <strain evidence="4">RU7</strain>
    </source>
</reference>
<sequence length="408" mass="47491">MISTLLCSFRRPLYISSLQIIQAKGSKQFSTFFCEKNVKLAKKSLNMFRNIFVKNINSDRNFSARCFFFMIRNRKIQICSNTLNYGVLSDIFTKKYFEVRKDIFQFQKKQSIFTHETVKNKVFSEEVTKDVLNNLKDALSPAVISLLKHYNITDFSEIKKTGPRGRLLKGDILAYVGVIGEDSPLKLLKVLEGKEKLVFNNVKTKFSRSAKHSITMINIPVSLESLLSMEKKINEKLFKINFSNLVNKAIYKAFQNVPSIVLKKISHQEILFSSILGETPKYYDNINVNYRNFESDYFKDKKTSVIWELPKNIRMGNTIFPSSLFLTIEKIHEISIQDSKGFQKNLDIIDFLNKEQPHKSSLPTKKNILQYTTFIRMKFDKSYTDIRVAKAYVNELKKYLEAPEELLL</sequence>
<dbReference type="STRING" id="1408657.A0A0W4ZVS1"/>
<dbReference type="InterPro" id="IPR004167">
    <property type="entry name" value="PSBD"/>
</dbReference>
<evidence type="ECO:0000259" key="2">
    <source>
        <dbReference type="PROSITE" id="PS51826"/>
    </source>
</evidence>
<dbReference type="PANTHER" id="PTHR23151">
    <property type="entry name" value="DIHYDROLIPOAMIDE ACETYL/SUCCINYL-TRANSFERASE-RELATED"/>
    <property type="match status" value="1"/>
</dbReference>
<dbReference type="InterPro" id="IPR045257">
    <property type="entry name" value="E2/Pdx1"/>
</dbReference>
<dbReference type="OrthoDB" id="202158at2759"/>